<evidence type="ECO:0000313" key="2">
    <source>
        <dbReference type="EMBL" id="CAE0309979.1"/>
    </source>
</evidence>
<keyword evidence="1" id="KW-0472">Membrane</keyword>
<organism evidence="2">
    <name type="scientific">Favella ehrenbergii</name>
    <dbReference type="NCBI Taxonomy" id="182087"/>
    <lineage>
        <taxon>Eukaryota</taxon>
        <taxon>Sar</taxon>
        <taxon>Alveolata</taxon>
        <taxon>Ciliophora</taxon>
        <taxon>Intramacronucleata</taxon>
        <taxon>Spirotrichea</taxon>
        <taxon>Choreotrichia</taxon>
        <taxon>Tintinnida</taxon>
        <taxon>Xystonellidae</taxon>
        <taxon>Favella</taxon>
    </lineage>
</organism>
<feature type="transmembrane region" description="Helical" evidence="1">
    <location>
        <begin position="20"/>
        <end position="38"/>
    </location>
</feature>
<evidence type="ECO:0000256" key="1">
    <source>
        <dbReference type="SAM" id="Phobius"/>
    </source>
</evidence>
<gene>
    <name evidence="2" type="ORF">FEHR0123_LOCUS4895</name>
</gene>
<keyword evidence="1" id="KW-1133">Transmembrane helix</keyword>
<name>A0A7S3I0U7_9SPIT</name>
<proteinExistence type="predicted"/>
<accession>A0A7S3I0U7</accession>
<reference evidence="2" key="1">
    <citation type="submission" date="2021-01" db="EMBL/GenBank/DDBJ databases">
        <authorList>
            <person name="Corre E."/>
            <person name="Pelletier E."/>
            <person name="Niang G."/>
            <person name="Scheremetjew M."/>
            <person name="Finn R."/>
            <person name="Kale V."/>
            <person name="Holt S."/>
            <person name="Cochrane G."/>
            <person name="Meng A."/>
            <person name="Brown T."/>
            <person name="Cohen L."/>
        </authorList>
    </citation>
    <scope>NUCLEOTIDE SEQUENCE</scope>
    <source>
        <strain evidence="2">Fehren 1</strain>
    </source>
</reference>
<dbReference type="EMBL" id="HBIE01015847">
    <property type="protein sequence ID" value="CAE0309979.1"/>
    <property type="molecule type" value="Transcribed_RNA"/>
</dbReference>
<sequence length="209" mass="22586">MVGALRDSLIDELSNSLDLQLLSLGTLALFLLLGSFLLGSRTLSTTTTTSGSSGLVSKDARLSCKGCVRIASVSPAGHVLLGDTVRLRLHILDDGLVVRHEHLEQGRLARSLVQLLGSAHDFFDGESHVSLKLRRLDSLGLFGSLRVDDLWLTLVLGQLAPAEGLGREDGNVRDHVGRSVLGCRDETSQCFQCLRLELLIRSNHLLASL</sequence>
<protein>
    <submittedName>
        <fullName evidence="2">Uncharacterized protein</fullName>
    </submittedName>
</protein>
<dbReference type="AlphaFoldDB" id="A0A7S3I0U7"/>
<keyword evidence="1" id="KW-0812">Transmembrane</keyword>